<dbReference type="PANTHER" id="PTHR38103:SF1">
    <property type="entry name" value="RECOMBINATION-ASSOCIATED PROTEIN RDGC"/>
    <property type="match status" value="1"/>
</dbReference>
<dbReference type="GO" id="GO:0006310">
    <property type="term" value="P:DNA recombination"/>
    <property type="evidence" value="ECO:0007669"/>
    <property type="project" value="UniProtKB-UniRule"/>
</dbReference>
<evidence type="ECO:0000256" key="6">
    <source>
        <dbReference type="HAMAP-Rule" id="MF_00194"/>
    </source>
</evidence>
<dbReference type="STRING" id="1565605.PG1C_12235"/>
<keyword evidence="8" id="KW-1185">Reference proteome</keyword>
<accession>A0A0C5JB01</accession>
<gene>
    <name evidence="6" type="primary">rdgC</name>
    <name evidence="7" type="ORF">PG1C_12235</name>
</gene>
<evidence type="ECO:0000256" key="5">
    <source>
        <dbReference type="ARBA" id="ARBA00023172"/>
    </source>
</evidence>
<dbReference type="GO" id="GO:0043590">
    <property type="term" value="C:bacterial nucleoid"/>
    <property type="evidence" value="ECO:0007669"/>
    <property type="project" value="TreeGrafter"/>
</dbReference>
<dbReference type="RefSeq" id="WP_202635064.1">
    <property type="nucleotide sequence ID" value="NZ_CP010554.1"/>
</dbReference>
<dbReference type="AlphaFoldDB" id="A0A0C5JB01"/>
<reference evidence="7 8" key="1">
    <citation type="journal article" date="2015" name="Genome Announc.">
        <title>Complete Genome Sequence of a Novel Bacterium within the Family Rhodocyclaceae That Degrades Polycyclic Aromatic Hydrocarbons.</title>
        <authorList>
            <person name="Singleton D.R."/>
            <person name="Dickey A.N."/>
            <person name="Scholl E.H."/>
            <person name="Wright F.A."/>
            <person name="Aitken M.D."/>
        </authorList>
    </citation>
    <scope>NUCLEOTIDE SEQUENCE [LARGE SCALE GENOMIC DNA]</scope>
    <source>
        <strain evidence="8">PG1-Ca6</strain>
    </source>
</reference>
<dbReference type="NCBIfam" id="NF001463">
    <property type="entry name" value="PRK00321.1-4"/>
    <property type="match status" value="1"/>
</dbReference>
<organism evidence="7 8">
    <name type="scientific">Rugosibacter aromaticivorans</name>
    <dbReference type="NCBI Taxonomy" id="1565605"/>
    <lineage>
        <taxon>Bacteria</taxon>
        <taxon>Pseudomonadati</taxon>
        <taxon>Pseudomonadota</taxon>
        <taxon>Betaproteobacteria</taxon>
        <taxon>Nitrosomonadales</taxon>
        <taxon>Sterolibacteriaceae</taxon>
        <taxon>Rugosibacter</taxon>
    </lineage>
</organism>
<evidence type="ECO:0000256" key="4">
    <source>
        <dbReference type="ARBA" id="ARBA00022490"/>
    </source>
</evidence>
<sequence>MWFRNLQIFRLADAWQYSSADLATALTRGLFVGCGATDQIARGWVPPRGEEGELVFTQQKQQLIALGVEQKLLPAAVVRQYAQAKLVDIEAAQGYKPGRKQVREVIEQMTLELLPRAFAKRGLTYLWIDPVNRWLVVDAASSQRADEAIEQLKLSLGDLPLSLLKTKLAPATAMTQWLAEGAAPGSFSIDRDCELRAAAEERAAVRYVRHNLDSDDVRNHIVAGKTVTRMSLTWQDRVSFTLTEQLQIKRLAFLDILKEDAERQAENADDLFAANFSLMCGNLEQLLAHLTKALGGESE</sequence>
<evidence type="ECO:0000313" key="7">
    <source>
        <dbReference type="EMBL" id="AJP48983.1"/>
    </source>
</evidence>
<dbReference type="NCBIfam" id="NF001464">
    <property type="entry name" value="PRK00321.1-5"/>
    <property type="match status" value="1"/>
</dbReference>
<dbReference type="GO" id="GO:0003690">
    <property type="term" value="F:double-stranded DNA binding"/>
    <property type="evidence" value="ECO:0007669"/>
    <property type="project" value="TreeGrafter"/>
</dbReference>
<dbReference type="HOGENOM" id="CLU_052038_1_1_4"/>
<dbReference type="PANTHER" id="PTHR38103">
    <property type="entry name" value="RECOMBINATION-ASSOCIATED PROTEIN RDGC"/>
    <property type="match status" value="1"/>
</dbReference>
<keyword evidence="4 6" id="KW-0963">Cytoplasm</keyword>
<comment type="function">
    <text evidence="6">May be involved in recombination.</text>
</comment>
<dbReference type="Proteomes" id="UP000061603">
    <property type="component" value="Chromosome"/>
</dbReference>
<dbReference type="HAMAP" id="MF_00194">
    <property type="entry name" value="RdgC"/>
    <property type="match status" value="1"/>
</dbReference>
<evidence type="ECO:0000256" key="2">
    <source>
        <dbReference type="ARBA" id="ARBA00008657"/>
    </source>
</evidence>
<dbReference type="PATRIC" id="fig|1565605.3.peg.2596"/>
<evidence type="ECO:0000313" key="8">
    <source>
        <dbReference type="Proteomes" id="UP000061603"/>
    </source>
</evidence>
<comment type="subcellular location">
    <subcellularLocation>
        <location evidence="1 6">Cytoplasm</location>
        <location evidence="1 6">Nucleoid</location>
    </subcellularLocation>
</comment>
<dbReference type="KEGG" id="rbu:PG1C_12235"/>
<evidence type="ECO:0000256" key="1">
    <source>
        <dbReference type="ARBA" id="ARBA00004453"/>
    </source>
</evidence>
<comment type="similarity">
    <text evidence="2 6">Belongs to the RdgC family.</text>
</comment>
<dbReference type="GO" id="GO:0005737">
    <property type="term" value="C:cytoplasm"/>
    <property type="evidence" value="ECO:0007669"/>
    <property type="project" value="UniProtKB-UniRule"/>
</dbReference>
<dbReference type="Pfam" id="PF04381">
    <property type="entry name" value="RdgC"/>
    <property type="match status" value="1"/>
</dbReference>
<proteinExistence type="inferred from homology"/>
<evidence type="ECO:0000256" key="3">
    <source>
        <dbReference type="ARBA" id="ARBA00022296"/>
    </source>
</evidence>
<keyword evidence="5 6" id="KW-0233">DNA recombination</keyword>
<dbReference type="InterPro" id="IPR007476">
    <property type="entry name" value="RdgC"/>
</dbReference>
<protein>
    <recommendedName>
        <fullName evidence="3 6">Recombination-associated protein RdgC</fullName>
    </recommendedName>
</protein>
<name>A0A0C5JB01_9PROT</name>
<dbReference type="GO" id="GO:0000018">
    <property type="term" value="P:regulation of DNA recombination"/>
    <property type="evidence" value="ECO:0007669"/>
    <property type="project" value="TreeGrafter"/>
</dbReference>
<dbReference type="EMBL" id="CP010554">
    <property type="protein sequence ID" value="AJP48983.1"/>
    <property type="molecule type" value="Genomic_DNA"/>
</dbReference>